<evidence type="ECO:0000256" key="3">
    <source>
        <dbReference type="ARBA" id="ARBA00023125"/>
    </source>
</evidence>
<evidence type="ECO:0000313" key="6">
    <source>
        <dbReference type="Proteomes" id="UP000002531"/>
    </source>
</evidence>
<keyword evidence="2" id="KW-0680">Restriction system</keyword>
<dbReference type="GO" id="GO:0009307">
    <property type="term" value="P:DNA restriction-modification system"/>
    <property type="evidence" value="ECO:0007669"/>
    <property type="project" value="UniProtKB-KW"/>
</dbReference>
<dbReference type="STRING" id="323098.Nwi_1253"/>
<keyword evidence="3" id="KW-0238">DNA-binding</keyword>
<dbReference type="CDD" id="cd17260">
    <property type="entry name" value="RMtype1_S_EcoEI-TRD1-CR1_like"/>
    <property type="match status" value="1"/>
</dbReference>
<dbReference type="InterPro" id="IPR051212">
    <property type="entry name" value="Type-I_RE_S_subunit"/>
</dbReference>
<comment type="similarity">
    <text evidence="1">Belongs to the type-I restriction system S methylase family.</text>
</comment>
<protein>
    <submittedName>
        <fullName evidence="5">Type I restriction enzyme EcoAI specificity protein</fullName>
    </submittedName>
</protein>
<feature type="domain" description="Type I restriction modification DNA specificity" evidence="4">
    <location>
        <begin position="421"/>
        <end position="566"/>
    </location>
</feature>
<proteinExistence type="inferred from homology"/>
<dbReference type="HOGENOM" id="CLU_021095_10_4_5"/>
<dbReference type="InterPro" id="IPR044946">
    <property type="entry name" value="Restrct_endonuc_typeI_TRD_sf"/>
</dbReference>
<dbReference type="PANTHER" id="PTHR43140:SF1">
    <property type="entry name" value="TYPE I RESTRICTION ENZYME ECOKI SPECIFICITY SUBUNIT"/>
    <property type="match status" value="1"/>
</dbReference>
<dbReference type="EMBL" id="CP000115">
    <property type="protein sequence ID" value="ABA04514.1"/>
    <property type="molecule type" value="Genomic_DNA"/>
</dbReference>
<reference evidence="5 6" key="1">
    <citation type="journal article" date="2006" name="Appl. Environ. Microbiol.">
        <title>Genome sequence of the chemolithoautotrophic nitrite-oxidizing bacterium Nitrobacter winogradskyi Nb-255.</title>
        <authorList>
            <person name="Starkenburg S.R."/>
            <person name="Chain P.S."/>
            <person name="Sayavedra-Soto L.A."/>
            <person name="Hauser L."/>
            <person name="Land M.L."/>
            <person name="Larimer F.W."/>
            <person name="Malfatti S.A."/>
            <person name="Klotz M.G."/>
            <person name="Bottomley P.J."/>
            <person name="Arp D.J."/>
            <person name="Hickey W.J."/>
        </authorList>
    </citation>
    <scope>NUCLEOTIDE SEQUENCE [LARGE SCALE GENOMIC DNA]</scope>
    <source>
        <strain evidence="6">ATCC 25391 / DSM 10237 / CIP 104748 / NCIMB 11846 / Nb-255</strain>
    </source>
</reference>
<dbReference type="REBASE" id="11318">
    <property type="entry name" value="S.NwiORF1254P"/>
</dbReference>
<dbReference type="PANTHER" id="PTHR43140">
    <property type="entry name" value="TYPE-1 RESTRICTION ENZYME ECOKI SPECIFICITY PROTEIN"/>
    <property type="match status" value="1"/>
</dbReference>
<dbReference type="InterPro" id="IPR000055">
    <property type="entry name" value="Restrct_endonuc_typeI_TRD"/>
</dbReference>
<accession>Q3ST77</accession>
<dbReference type="SUPFAM" id="SSF116734">
    <property type="entry name" value="DNA methylase specificity domain"/>
    <property type="match status" value="2"/>
</dbReference>
<evidence type="ECO:0000256" key="1">
    <source>
        <dbReference type="ARBA" id="ARBA00010923"/>
    </source>
</evidence>
<dbReference type="AlphaFoldDB" id="Q3ST77"/>
<dbReference type="Proteomes" id="UP000002531">
    <property type="component" value="Chromosome"/>
</dbReference>
<dbReference type="GO" id="GO:0003677">
    <property type="term" value="F:DNA binding"/>
    <property type="evidence" value="ECO:0007669"/>
    <property type="project" value="UniProtKB-KW"/>
</dbReference>
<name>Q3ST77_NITWN</name>
<organism evidence="5 6">
    <name type="scientific">Nitrobacter winogradskyi (strain ATCC 25391 / DSM 10237 / CIP 104748 / NCIMB 11846 / Nb-255)</name>
    <dbReference type="NCBI Taxonomy" id="323098"/>
    <lineage>
        <taxon>Bacteria</taxon>
        <taxon>Pseudomonadati</taxon>
        <taxon>Pseudomonadota</taxon>
        <taxon>Alphaproteobacteria</taxon>
        <taxon>Hyphomicrobiales</taxon>
        <taxon>Nitrobacteraceae</taxon>
        <taxon>Nitrobacter</taxon>
    </lineage>
</organism>
<dbReference type="eggNOG" id="COG0732">
    <property type="taxonomic scope" value="Bacteria"/>
</dbReference>
<dbReference type="Pfam" id="PF01420">
    <property type="entry name" value="Methylase_S"/>
    <property type="match status" value="1"/>
</dbReference>
<dbReference type="KEGG" id="nwi:Nwi_1253"/>
<keyword evidence="6" id="KW-1185">Reference proteome</keyword>
<evidence type="ECO:0000259" key="4">
    <source>
        <dbReference type="Pfam" id="PF01420"/>
    </source>
</evidence>
<dbReference type="Gene3D" id="3.90.220.20">
    <property type="entry name" value="DNA methylase specificity domains"/>
    <property type="match status" value="2"/>
</dbReference>
<evidence type="ECO:0000256" key="2">
    <source>
        <dbReference type="ARBA" id="ARBA00022747"/>
    </source>
</evidence>
<evidence type="ECO:0000313" key="5">
    <source>
        <dbReference type="EMBL" id="ABA04514.1"/>
    </source>
</evidence>
<sequence length="597" mass="65910">MNDGPMNAERLLSAYEKIADAPDAIARLRRFVLDLAVRGKLVPQDANDEPASELLKRIAKEKARLVKAGEIRKPKAIPALPEPPFPIPSNWRWSQLAEIGVLSPRNEAPDTLEASFVPMPLIAAEYGVANQHEIRPWGEIKKGYTHFAEGDVGLAKITPCFENGKSTVFRNLTGGIGTGTTELHIVRPLFVDQDYILLFLKSPHFIETGIPRMTGTAGQKRVPTEYFAHSPFPLPPLAEQHRIVAKVDALMGLCDRLKTAREQRETVRDRLAAASLARLNAPDPEPGADPAKVGTGFASGSATNEKFQADARFALDALPALTTRPDQIKALRQTILNLAVRGKLVPQDPNDEPASELLKRIARAKAERKKKTGDARIKIEPDPTPDELNMPIPVEWAVQSFENLFLFIDYRGNTPPKTDEGIPLITAKNIRMGYLNREPREFISKATFKTWMTRGFPEIGDLFFTTEAPLANVCLNDIEEPFALAQRAICFQPYAKIDTKFLMFALMSDVMQSLIDKHATGMTAKGIKAAKLKPLPIPIPPLAEQHRIVAKVDELMALCDRLEASLTATAATSRRLLDALLAEALAPAEDREMEAAE</sequence>
<gene>
    <name evidence="5" type="ordered locus">Nwi_1253</name>
</gene>